<reference evidence="3 4" key="1">
    <citation type="submission" date="2015-09" db="EMBL/GenBank/DDBJ databases">
        <title>A metagenomics-based metabolic model of nitrate-dependent anaerobic oxidation of methane by Methanoperedens-like archaea.</title>
        <authorList>
            <person name="Arshad A."/>
            <person name="Speth D.R."/>
            <person name="De Graaf R.M."/>
            <person name="Op Den Camp H.J."/>
            <person name="Jetten M.S."/>
            <person name="Welte C.U."/>
        </authorList>
    </citation>
    <scope>NUCLEOTIDE SEQUENCE [LARGE SCALE GENOMIC DNA]</scope>
</reference>
<dbReference type="EMBL" id="LKCM01000277">
    <property type="protein sequence ID" value="KPQ41997.1"/>
    <property type="molecule type" value="Genomic_DNA"/>
</dbReference>
<dbReference type="SMART" id="SM01152">
    <property type="entry name" value="DUF167"/>
    <property type="match status" value="1"/>
</dbReference>
<dbReference type="GO" id="GO:0005737">
    <property type="term" value="C:cytoplasm"/>
    <property type="evidence" value="ECO:0007669"/>
    <property type="project" value="TreeGrafter"/>
</dbReference>
<comment type="similarity">
    <text evidence="1 2">Belongs to the UPF0235 family.</text>
</comment>
<sequence>MKDAVRIAREGVILDLEITAGAKETAIQGYNPWRRRIEVRIAQRAQKGKANGELISFLSKLFNISPKNIEIVSGMASSKKSVMIFQGNHEEILEILGSK</sequence>
<dbReference type="HAMAP" id="MF_00634">
    <property type="entry name" value="UPF0235"/>
    <property type="match status" value="1"/>
</dbReference>
<accession>A0A0P8C5P4</accession>
<dbReference type="InterPro" id="IPR003746">
    <property type="entry name" value="DUF167"/>
</dbReference>
<dbReference type="PANTHER" id="PTHR13420:SF7">
    <property type="entry name" value="UPF0235 PROTEIN C15ORF40"/>
    <property type="match status" value="1"/>
</dbReference>
<organism evidence="3 4">
    <name type="scientific">Candidatus Methanoperedens nitratireducens</name>
    <dbReference type="NCBI Taxonomy" id="1392998"/>
    <lineage>
        <taxon>Archaea</taxon>
        <taxon>Methanobacteriati</taxon>
        <taxon>Methanobacteriota</taxon>
        <taxon>Stenosarchaea group</taxon>
        <taxon>Methanomicrobia</taxon>
        <taxon>Methanosarcinales</taxon>
        <taxon>ANME-2 cluster</taxon>
        <taxon>Candidatus Methanoperedentaceae</taxon>
        <taxon>Candidatus Methanoperedens</taxon>
    </lineage>
</organism>
<dbReference type="NCBIfam" id="TIGR00251">
    <property type="entry name" value="DUF167 family protein"/>
    <property type="match status" value="1"/>
</dbReference>
<dbReference type="Pfam" id="PF02594">
    <property type="entry name" value="DUF167"/>
    <property type="match status" value="1"/>
</dbReference>
<dbReference type="Gene3D" id="3.30.1200.10">
    <property type="entry name" value="YggU-like"/>
    <property type="match status" value="1"/>
</dbReference>
<protein>
    <recommendedName>
        <fullName evidence="2">UPF0235 protein MPEBLZ_03437</fullName>
    </recommendedName>
</protein>
<dbReference type="AlphaFoldDB" id="A0A0P8C5P4"/>
<dbReference type="Proteomes" id="UP000050360">
    <property type="component" value="Unassembled WGS sequence"/>
</dbReference>
<name>A0A0P8C5P4_9EURY</name>
<dbReference type="PANTHER" id="PTHR13420">
    <property type="entry name" value="UPF0235 PROTEIN C15ORF40"/>
    <property type="match status" value="1"/>
</dbReference>
<evidence type="ECO:0000256" key="1">
    <source>
        <dbReference type="ARBA" id="ARBA00010364"/>
    </source>
</evidence>
<evidence type="ECO:0000256" key="2">
    <source>
        <dbReference type="HAMAP-Rule" id="MF_00634"/>
    </source>
</evidence>
<evidence type="ECO:0000313" key="4">
    <source>
        <dbReference type="Proteomes" id="UP000050360"/>
    </source>
</evidence>
<evidence type="ECO:0000313" key="3">
    <source>
        <dbReference type="EMBL" id="KPQ41997.1"/>
    </source>
</evidence>
<dbReference type="SUPFAM" id="SSF69786">
    <property type="entry name" value="YggU-like"/>
    <property type="match status" value="1"/>
</dbReference>
<gene>
    <name evidence="3" type="ORF">MPEBLZ_03437</name>
</gene>
<proteinExistence type="inferred from homology"/>
<dbReference type="InterPro" id="IPR036591">
    <property type="entry name" value="YggU-like_sf"/>
</dbReference>
<comment type="caution">
    <text evidence="3">The sequence shown here is derived from an EMBL/GenBank/DDBJ whole genome shotgun (WGS) entry which is preliminary data.</text>
</comment>